<dbReference type="EMBL" id="JBHSBB010000014">
    <property type="protein sequence ID" value="MFC4033993.1"/>
    <property type="molecule type" value="Genomic_DNA"/>
</dbReference>
<gene>
    <name evidence="3" type="ORF">ACFO3J_21285</name>
</gene>
<dbReference type="SUPFAM" id="SSF52402">
    <property type="entry name" value="Adenine nucleotide alpha hydrolases-like"/>
    <property type="match status" value="1"/>
</dbReference>
<dbReference type="InterPro" id="IPR014729">
    <property type="entry name" value="Rossmann-like_a/b/a_fold"/>
</dbReference>
<comment type="caution">
    <text evidence="3">The sequence shown here is derived from an EMBL/GenBank/DDBJ whole genome shotgun (WGS) entry which is preliminary data.</text>
</comment>
<dbReference type="Proteomes" id="UP001595765">
    <property type="component" value="Unassembled WGS sequence"/>
</dbReference>
<evidence type="ECO:0000313" key="3">
    <source>
        <dbReference type="EMBL" id="MFC4033993.1"/>
    </source>
</evidence>
<name>A0ABV8HPR4_9ACTN</name>
<sequence>MGFDPIPGDGGRVVVAGVDGSDSSWRATAYAVGLARRQDALLVLVHVLPAHPTAALAGVAWMLADGDLAVADQLRRRIAAGLAASTEVSSLRWQFHVLRAPDVVAGLARTADELRADSVVIGASRGLRHRLFGSAGVRLVKGGRWPVIVVP</sequence>
<accession>A0ABV8HPR4</accession>
<dbReference type="Gene3D" id="3.40.50.620">
    <property type="entry name" value="HUPs"/>
    <property type="match status" value="1"/>
</dbReference>
<evidence type="ECO:0000259" key="2">
    <source>
        <dbReference type="Pfam" id="PF00582"/>
    </source>
</evidence>
<reference evidence="4" key="1">
    <citation type="journal article" date="2019" name="Int. J. Syst. Evol. Microbiol.">
        <title>The Global Catalogue of Microorganisms (GCM) 10K type strain sequencing project: providing services to taxonomists for standard genome sequencing and annotation.</title>
        <authorList>
            <consortium name="The Broad Institute Genomics Platform"/>
            <consortium name="The Broad Institute Genome Sequencing Center for Infectious Disease"/>
            <person name="Wu L."/>
            <person name="Ma J."/>
        </authorList>
    </citation>
    <scope>NUCLEOTIDE SEQUENCE [LARGE SCALE GENOMIC DNA]</scope>
    <source>
        <strain evidence="4">CGMCC 4.7237</strain>
    </source>
</reference>
<evidence type="ECO:0000256" key="1">
    <source>
        <dbReference type="ARBA" id="ARBA00008791"/>
    </source>
</evidence>
<keyword evidence="4" id="KW-1185">Reference proteome</keyword>
<proteinExistence type="inferred from homology"/>
<dbReference type="PANTHER" id="PTHR46268">
    <property type="entry name" value="STRESS RESPONSE PROTEIN NHAX"/>
    <property type="match status" value="1"/>
</dbReference>
<comment type="similarity">
    <text evidence="1">Belongs to the universal stress protein A family.</text>
</comment>
<protein>
    <submittedName>
        <fullName evidence="3">Universal stress protein</fullName>
    </submittedName>
</protein>
<dbReference type="Pfam" id="PF00582">
    <property type="entry name" value="Usp"/>
    <property type="match status" value="1"/>
</dbReference>
<dbReference type="RefSeq" id="WP_386431392.1">
    <property type="nucleotide sequence ID" value="NZ_JBHSBB010000014.1"/>
</dbReference>
<organism evidence="3 4">
    <name type="scientific">Streptomyces polygonati</name>
    <dbReference type="NCBI Taxonomy" id="1617087"/>
    <lineage>
        <taxon>Bacteria</taxon>
        <taxon>Bacillati</taxon>
        <taxon>Actinomycetota</taxon>
        <taxon>Actinomycetes</taxon>
        <taxon>Kitasatosporales</taxon>
        <taxon>Streptomycetaceae</taxon>
        <taxon>Streptomyces</taxon>
    </lineage>
</organism>
<evidence type="ECO:0000313" key="4">
    <source>
        <dbReference type="Proteomes" id="UP001595765"/>
    </source>
</evidence>
<feature type="domain" description="UspA" evidence="2">
    <location>
        <begin position="13"/>
        <end position="151"/>
    </location>
</feature>
<dbReference type="InterPro" id="IPR006016">
    <property type="entry name" value="UspA"/>
</dbReference>
<dbReference type="PANTHER" id="PTHR46268:SF6">
    <property type="entry name" value="UNIVERSAL STRESS PROTEIN UP12"/>
    <property type="match status" value="1"/>
</dbReference>
<dbReference type="CDD" id="cd00293">
    <property type="entry name" value="USP-like"/>
    <property type="match status" value="1"/>
</dbReference>